<proteinExistence type="predicted"/>
<evidence type="ECO:0000313" key="1">
    <source>
        <dbReference type="EMBL" id="MPN25267.1"/>
    </source>
</evidence>
<protein>
    <submittedName>
        <fullName evidence="1">Uncharacterized protein</fullName>
    </submittedName>
</protein>
<name>A0A645GEC3_9ZZZZ</name>
<accession>A0A645GEC3</accession>
<dbReference type="EMBL" id="VSSQ01074384">
    <property type="protein sequence ID" value="MPN25267.1"/>
    <property type="molecule type" value="Genomic_DNA"/>
</dbReference>
<organism evidence="1">
    <name type="scientific">bioreactor metagenome</name>
    <dbReference type="NCBI Taxonomy" id="1076179"/>
    <lineage>
        <taxon>unclassified sequences</taxon>
        <taxon>metagenomes</taxon>
        <taxon>ecological metagenomes</taxon>
    </lineage>
</organism>
<dbReference type="AlphaFoldDB" id="A0A645GEC3"/>
<sequence>MAVGALTRPSTDEMLTIEPTPAFFMEGTTAFMPRNTPSSSISKVRRKSASVNWSNVLKMPTPALLTSTVTGPNFSSVCAMTSSQLADFDTSSFMNTAFSPISSAKAFPAASLMSVTTTLAPSSANLRACMAPIPCAAPVMMATLLSNLPIPHRSFGFNFCRSHHLRDYLYRLTVMLFL</sequence>
<comment type="caution">
    <text evidence="1">The sequence shown here is derived from an EMBL/GenBank/DDBJ whole genome shotgun (WGS) entry which is preliminary data.</text>
</comment>
<gene>
    <name evidence="1" type="ORF">SDC9_172674</name>
</gene>
<reference evidence="1" key="1">
    <citation type="submission" date="2019-08" db="EMBL/GenBank/DDBJ databases">
        <authorList>
            <person name="Kucharzyk K."/>
            <person name="Murdoch R.W."/>
            <person name="Higgins S."/>
            <person name="Loffler F."/>
        </authorList>
    </citation>
    <scope>NUCLEOTIDE SEQUENCE</scope>
</reference>